<dbReference type="GO" id="GO:0003723">
    <property type="term" value="F:RNA binding"/>
    <property type="evidence" value="ECO:0007669"/>
    <property type="project" value="TreeGrafter"/>
</dbReference>
<feature type="compositionally biased region" description="Basic and acidic residues" evidence="5">
    <location>
        <begin position="114"/>
        <end position="136"/>
    </location>
</feature>
<dbReference type="Pfam" id="PF18334">
    <property type="entry name" value="XRN1_D2_D3"/>
    <property type="match status" value="1"/>
</dbReference>
<accession>A0A9W8H968</accession>
<evidence type="ECO:0000256" key="3">
    <source>
        <dbReference type="ARBA" id="ARBA00022839"/>
    </source>
</evidence>
<dbReference type="GO" id="GO:0000956">
    <property type="term" value="P:nuclear-transcribed mRNA catabolic process"/>
    <property type="evidence" value="ECO:0007669"/>
    <property type="project" value="InterPro"/>
</dbReference>
<dbReference type="InterPro" id="IPR041385">
    <property type="entry name" value="SH3_12"/>
</dbReference>
<dbReference type="Gene3D" id="2.170.260.40">
    <property type="match status" value="1"/>
</dbReference>
<organism evidence="11 12">
    <name type="scientific">Coemansia javaensis</name>
    <dbReference type="NCBI Taxonomy" id="2761396"/>
    <lineage>
        <taxon>Eukaryota</taxon>
        <taxon>Fungi</taxon>
        <taxon>Fungi incertae sedis</taxon>
        <taxon>Zoopagomycota</taxon>
        <taxon>Kickxellomycotina</taxon>
        <taxon>Kickxellomycetes</taxon>
        <taxon>Kickxellales</taxon>
        <taxon>Kickxellaceae</taxon>
        <taxon>Coemansia</taxon>
    </lineage>
</organism>
<dbReference type="CDD" id="cd18673">
    <property type="entry name" value="PIN_XRN1-2-like"/>
    <property type="match status" value="1"/>
</dbReference>
<evidence type="ECO:0000259" key="9">
    <source>
        <dbReference type="Pfam" id="PF18332"/>
    </source>
</evidence>
<feature type="compositionally biased region" description="Low complexity" evidence="5">
    <location>
        <begin position="1457"/>
        <end position="1468"/>
    </location>
</feature>
<feature type="region of interest" description="Disordered" evidence="5">
    <location>
        <begin position="1698"/>
        <end position="1783"/>
    </location>
</feature>
<reference evidence="11" key="1">
    <citation type="submission" date="2022-07" db="EMBL/GenBank/DDBJ databases">
        <title>Phylogenomic reconstructions and comparative analyses of Kickxellomycotina fungi.</title>
        <authorList>
            <person name="Reynolds N.K."/>
            <person name="Stajich J.E."/>
            <person name="Barry K."/>
            <person name="Grigoriev I.V."/>
            <person name="Crous P."/>
            <person name="Smith M.E."/>
        </authorList>
    </citation>
    <scope>NUCLEOTIDE SEQUENCE</scope>
    <source>
        <strain evidence="11">NBRC 105414</strain>
    </source>
</reference>
<evidence type="ECO:0000256" key="1">
    <source>
        <dbReference type="ARBA" id="ARBA00022722"/>
    </source>
</evidence>
<dbReference type="OrthoDB" id="372487at2759"/>
<dbReference type="Gene3D" id="1.25.40.1050">
    <property type="match status" value="1"/>
</dbReference>
<evidence type="ECO:0000313" key="11">
    <source>
        <dbReference type="EMBL" id="KAJ2777763.1"/>
    </source>
</evidence>
<proteinExistence type="inferred from homology"/>
<dbReference type="Pfam" id="PF18332">
    <property type="entry name" value="XRN1_D1"/>
    <property type="match status" value="1"/>
</dbReference>
<evidence type="ECO:0000259" key="8">
    <source>
        <dbReference type="Pfam" id="PF18129"/>
    </source>
</evidence>
<evidence type="ECO:0000313" key="12">
    <source>
        <dbReference type="Proteomes" id="UP001140217"/>
    </source>
</evidence>
<dbReference type="InterPro" id="IPR004859">
    <property type="entry name" value="Xrn1_N"/>
</dbReference>
<protein>
    <submittedName>
        <fullName evidence="11">Exonuclease II Exo2</fullName>
    </submittedName>
</protein>
<evidence type="ECO:0000256" key="5">
    <source>
        <dbReference type="SAM" id="MobiDB-lite"/>
    </source>
</evidence>
<name>A0A9W8H968_9FUNG</name>
<dbReference type="InterPro" id="IPR016494">
    <property type="entry name" value="5_3_exoribonuclease_1"/>
</dbReference>
<dbReference type="PANTHER" id="PTHR12341">
    <property type="entry name" value="5'-&gt;3' EXORIBONUCLEASE"/>
    <property type="match status" value="1"/>
</dbReference>
<feature type="region of interest" description="Disordered" evidence="5">
    <location>
        <begin position="1443"/>
        <end position="1471"/>
    </location>
</feature>
<dbReference type="EMBL" id="JANBUL010000269">
    <property type="protein sequence ID" value="KAJ2777763.1"/>
    <property type="molecule type" value="Genomic_DNA"/>
</dbReference>
<dbReference type="Gene3D" id="2.30.30.750">
    <property type="match status" value="1"/>
</dbReference>
<dbReference type="InterPro" id="IPR040992">
    <property type="entry name" value="XRN1_D1"/>
</dbReference>
<evidence type="ECO:0000256" key="4">
    <source>
        <dbReference type="ARBA" id="ARBA00038299"/>
    </source>
</evidence>
<dbReference type="Pfam" id="PF18129">
    <property type="entry name" value="SH3_12"/>
    <property type="match status" value="1"/>
</dbReference>
<evidence type="ECO:0000259" key="7">
    <source>
        <dbReference type="Pfam" id="PF17846"/>
    </source>
</evidence>
<feature type="domain" description="Exoribonuclease Xrn1 D2/D3" evidence="10">
    <location>
        <begin position="1142"/>
        <end position="1376"/>
    </location>
</feature>
<keyword evidence="12" id="KW-1185">Reference proteome</keyword>
<dbReference type="InterPro" id="IPR027073">
    <property type="entry name" value="5_3_exoribonuclease"/>
</dbReference>
<dbReference type="GO" id="GO:0005634">
    <property type="term" value="C:nucleus"/>
    <property type="evidence" value="ECO:0007669"/>
    <property type="project" value="TreeGrafter"/>
</dbReference>
<comment type="similarity">
    <text evidence="4">Belongs to the 5'-3' exonuclease family.</text>
</comment>
<evidence type="ECO:0000256" key="2">
    <source>
        <dbReference type="ARBA" id="ARBA00022801"/>
    </source>
</evidence>
<keyword evidence="1" id="KW-0540">Nuclease</keyword>
<dbReference type="PIRSF" id="PIRSF006743">
    <property type="entry name" value="Exonuclease_Xnr1"/>
    <property type="match status" value="1"/>
</dbReference>
<feature type="domain" description="5'-3' exoribonuclease 1 D1" evidence="9">
    <location>
        <begin position="914"/>
        <end position="1089"/>
    </location>
</feature>
<comment type="caution">
    <text evidence="11">The sequence shown here is derived from an EMBL/GenBank/DDBJ whole genome shotgun (WGS) entry which is preliminary data.</text>
</comment>
<sequence length="1783" mass="193147">MGIPKFFRWLGGRYPLVCERVSNDNIPEFDNLYLDMNGIIHNCTHPKDGEAPAPATDEERFLAIFYYIDFLFNKIRPRKVFFLGIDGVAPRAKMNEQRARRFRTAKELEELQARELQKRRASGEPVRAEDDGHDDGMFDPTCITPGTEFMDRLTEALRYYINKRVSESADWRRPTIILSAPNVPGEGEHKIMDYIRFSRAQPNYRPNVRHCLYGLDADLIMLGLLSHEPHFSLLREEVLFGPSARKGGQSADPAMQSFYLLHISLLRDYVDHEFGSLKAVLGCSPQYAAMEKGLVATAPAPASAEADAYDLERIIDDYVLMIMLVGNDFLPTLPKLSINSGALNFMFSAYLRIRPTLGGYLHDNGKLNLERFQAFMREVSRFEVDSFKLEVADHKWYQVYKHKAVLRGETPERLSVVAEPAGGHRGGRRGGRNGHAARRGVGFGAESTFELPSGLYSALGEATIPIKDGKLVLSRSQKGLIDLIRRFAIRALPKAAAGHKVQMQFLPGNATSLDSLVVSKAAELLAIHMGREYAHDGSMTLYVAAGSPAALAKLELEDSDSDTDGPGGFLGSATAYHALGALEDTGDSGDEDDDGDEDSDDQAVPDFANNVADPTDEAAVAAYVDSCLGELRDVVVVPDAELDMYTQKGDVHDFWQRFEMWKAAYYKAKVATTYELPNVSQDHAVEATAESPAASGQVFRAPPSAVEPMCRAYMGTIQWVLRYYFQGCPSWSWFYPYHYAPCISDLCADLSAYELDGFAKDQPYTPYEQLMCVLPPYSRKLLPAALRPLMVDVHSPIRDLFPTSFSVDMNGKKMAWEAIVLIDFVDIDRIRAAMAPKLAGLSADEQRRNGRGVEMAYTYAAPGVEEDPDSAPEYPAPSNLKFPPVRPLRCKGARFIMPTLKSQGSQRAGQLVMGLVAGTFSRAKLRPGFPSLFTMEHAANLEFNGTEVFGSPSRDETMMITVEPGALGKAGSTEAAAQELLRGKHVRGVFRPRRLFVFWPYLADAVLVGVSDQDGVYTIDAAGSTLLYSRHETEGEQQLWSRTYTHAVHSAKRERGTVLSEDGRALLLHVLPLRGLRMYPDGSLVRDYGFASAAPGHDSQPWAPVESWPAAGVLNVPAGLAVSDLSGPWANNPRFSEHEAIPLAKAYAVGSRAFYLGRSPLYGSSAEVTGHTRDSAGAVIGVDLMLQAPATPFAAKRENFLGVNALAQHARTGTGGTYKPTFYVAREVGISPLLLSRIASRMLIVNDLAGGDSARVEIGLGLKFEAKRLKAMDYARRAPTGWQYSDRAIALLAKYKAAFPDMFANLEHLAKGDALISASDALASHVAAAEATGPRMASEVRRLEQWVKEHTRGLSLVPIDSEALSKDQVDAIVAACAAGPAPQRHSVVIRAARREAALRPSDAQYLLGRQSLMVGHRVVFVSDRGGAVPIGARGYIIAIHVRQSAQPPPARPSDGSQASRQQFQQQRVQRQEGIPADEIHLVEVLLDAAVVDGTTLDGRCPPYRGTVARPHQILDLTSWGLGQSTTGRPSAAAQTVDAVRPVPTAPAPGQQRARAAAGGTAEVAAKARALFNRPSTASAASVDVPEPPQAPWAASQPRMATGHSTADDIIKTLLAGPSWQAAPPAPVDEKAHAQNIINTLLAGPMGAMSLNAPRPVPGGGWAAAPASAAAAPVPGAAAQAPAGPRQQARRRPVIVEEYVRGSSPEDSDEEHAGEPAPRGSNPAAVPPPVHHCQIPFDYGAGSPDRGRGRGRGRGFGRGRGSALGRGRGRGRGRGLGSSSHAPQ</sequence>
<dbReference type="InterPro" id="IPR047007">
    <property type="entry name" value="XRN1_D1_sf"/>
</dbReference>
<dbReference type="GO" id="GO:0016075">
    <property type="term" value="P:rRNA catabolic process"/>
    <property type="evidence" value="ECO:0007669"/>
    <property type="project" value="TreeGrafter"/>
</dbReference>
<feature type="domain" description="Xrn1 helical" evidence="7">
    <location>
        <begin position="709"/>
        <end position="858"/>
    </location>
</feature>
<dbReference type="Proteomes" id="UP001140217">
    <property type="component" value="Unassembled WGS sequence"/>
</dbReference>
<keyword evidence="2" id="KW-0378">Hydrolase</keyword>
<dbReference type="InterPro" id="IPR041412">
    <property type="entry name" value="Xrn1_helical"/>
</dbReference>
<feature type="region of interest" description="Disordered" evidence="5">
    <location>
        <begin position="1575"/>
        <end position="1598"/>
    </location>
</feature>
<dbReference type="Gene3D" id="3.40.50.12390">
    <property type="match status" value="2"/>
</dbReference>
<dbReference type="PANTHER" id="PTHR12341:SF7">
    <property type="entry name" value="5'-3' EXORIBONUCLEASE 1"/>
    <property type="match status" value="1"/>
</dbReference>
<feature type="region of interest" description="Disordered" evidence="5">
    <location>
        <begin position="114"/>
        <end position="140"/>
    </location>
</feature>
<gene>
    <name evidence="11" type="primary">exo2_1</name>
    <name evidence="11" type="ORF">H4R18_004980</name>
</gene>
<feature type="region of interest" description="Disordered" evidence="5">
    <location>
        <begin position="582"/>
        <end position="611"/>
    </location>
</feature>
<evidence type="ECO:0000259" key="6">
    <source>
        <dbReference type="Pfam" id="PF03159"/>
    </source>
</evidence>
<evidence type="ECO:0000259" key="10">
    <source>
        <dbReference type="Pfam" id="PF18334"/>
    </source>
</evidence>
<feature type="compositionally biased region" description="Acidic residues" evidence="5">
    <location>
        <begin position="584"/>
        <end position="603"/>
    </location>
</feature>
<dbReference type="Pfam" id="PF17846">
    <property type="entry name" value="XRN_M"/>
    <property type="match status" value="2"/>
</dbReference>
<dbReference type="GO" id="GO:0004534">
    <property type="term" value="F:5'-3' RNA exonuclease activity"/>
    <property type="evidence" value="ECO:0007669"/>
    <property type="project" value="TreeGrafter"/>
</dbReference>
<dbReference type="InterPro" id="IPR047008">
    <property type="entry name" value="XRN1_SH3_sf"/>
</dbReference>
<dbReference type="InterPro" id="IPR041106">
    <property type="entry name" value="XRN1_D2_D3"/>
</dbReference>
<feature type="domain" description="Xrn1 helical" evidence="7">
    <location>
        <begin position="309"/>
        <end position="390"/>
    </location>
</feature>
<dbReference type="Pfam" id="PF03159">
    <property type="entry name" value="XRN_N"/>
    <property type="match status" value="1"/>
</dbReference>
<feature type="domain" description="Xrn1 N-terminal" evidence="6">
    <location>
        <begin position="1"/>
        <end position="237"/>
    </location>
</feature>
<keyword evidence="3 11" id="KW-0269">Exonuclease</keyword>
<feature type="domain" description="5'-3' exoribonuclease 1 SH3-like" evidence="8">
    <location>
        <begin position="1411"/>
        <end position="1514"/>
    </location>
</feature>